<dbReference type="KEGG" id="vg:40085884"/>
<keyword evidence="2" id="KW-1185">Reference proteome</keyword>
<evidence type="ECO:0000313" key="1">
    <source>
        <dbReference type="EMBL" id="ASD50480.1"/>
    </source>
</evidence>
<accession>A0A218M346</accession>
<dbReference type="Proteomes" id="UP000224101">
    <property type="component" value="Segment"/>
</dbReference>
<reference evidence="1 2" key="1">
    <citation type="submission" date="2017-08" db="EMBL/GenBank/DDBJ databases">
        <title>Characterization and complete genome sequence of novel bacteriophage infecting the causal agent of bacterial fruit blotch, Acidovorax citrulli.</title>
        <authorList>
            <person name="Midani A.R."/>
            <person name="Park S.-H."/>
            <person name="Choi T.-J."/>
        </authorList>
    </citation>
    <scope>NUCLEOTIDE SEQUENCE [LARGE SCALE GENOMIC DNA]</scope>
</reference>
<dbReference type="OrthoDB" id="29264at10239"/>
<organism evidence="1 2">
    <name type="scientific">Acidovorax phage ACP17</name>
    <dbReference type="NCBI Taxonomy" id="2010329"/>
    <lineage>
        <taxon>Viruses</taxon>
        <taxon>Duplodnaviria</taxon>
        <taxon>Heunggongvirae</taxon>
        <taxon>Uroviricota</taxon>
        <taxon>Caudoviricetes</taxon>
        <taxon>Busanvirus</taxon>
        <taxon>Busanvirus ACP17</taxon>
    </lineage>
</organism>
<dbReference type="GeneID" id="40085884"/>
<name>A0A218M346_9CAUD</name>
<protein>
    <submittedName>
        <fullName evidence="1">Uncharacterized protein</fullName>
    </submittedName>
</protein>
<evidence type="ECO:0000313" key="2">
    <source>
        <dbReference type="Proteomes" id="UP000224101"/>
    </source>
</evidence>
<dbReference type="RefSeq" id="YP_009609799.1">
    <property type="nucleotide sequence ID" value="NC_041997.1"/>
</dbReference>
<sequence>MTYGLKDVAKDVLTGRVQHAEPQVVQDRLKTCQGCPSYRQTMKVCGDCGCYLPAKTKFAQSTCPQGKW</sequence>
<proteinExistence type="predicted"/>
<dbReference type="EMBL" id="KY979132">
    <property type="protein sequence ID" value="ASD50480.1"/>
    <property type="molecule type" value="Genomic_DNA"/>
</dbReference>